<evidence type="ECO:0000313" key="1">
    <source>
        <dbReference type="EMBL" id="QIT18632.1"/>
    </source>
</evidence>
<accession>A0A6H0FWF2</accession>
<dbReference type="AlphaFoldDB" id="A0A6H0FWF2"/>
<reference evidence="1 2" key="1">
    <citation type="submission" date="2020-03" db="EMBL/GenBank/DDBJ databases">
        <authorList>
            <person name="Zhang L."/>
            <person name="Han X."/>
            <person name="Chen Y."/>
            <person name="Yu Y."/>
        </authorList>
    </citation>
    <scope>NUCLEOTIDE SEQUENCE [LARGE SCALE GENOMIC DNA]</scope>
    <source>
        <strain evidence="1 2">A1254</strain>
    </source>
</reference>
<dbReference type="RefSeq" id="WP_167563935.1">
    <property type="nucleotide sequence ID" value="NZ_CP049806.1"/>
</dbReference>
<dbReference type="EMBL" id="CP049806">
    <property type="protein sequence ID" value="QIT18632.1"/>
    <property type="molecule type" value="Genomic_DNA"/>
</dbReference>
<name>A0A6H0FWF2_ACIPI</name>
<dbReference type="Proteomes" id="UP000501692">
    <property type="component" value="Chromosome"/>
</dbReference>
<organism evidence="1 2">
    <name type="scientific">Acinetobacter pittii</name>
    <name type="common">Acinetobacter genomosp. 3</name>
    <dbReference type="NCBI Taxonomy" id="48296"/>
    <lineage>
        <taxon>Bacteria</taxon>
        <taxon>Pseudomonadati</taxon>
        <taxon>Pseudomonadota</taxon>
        <taxon>Gammaproteobacteria</taxon>
        <taxon>Moraxellales</taxon>
        <taxon>Moraxellaceae</taxon>
        <taxon>Acinetobacter</taxon>
        <taxon>Acinetobacter calcoaceticus/baumannii complex</taxon>
    </lineage>
</organism>
<gene>
    <name evidence="1" type="ORF">G8E09_13385</name>
</gene>
<sequence>MKDQNIALRSWILMFCSLTSDEQEKIRLKLNEPEVEKLEELLQQVQALGIDSKKISIKDFIEDNLKSWDSYSELLSKVMQYIPPVWYVLLEDNFFTEVSLKKDSAYYKEYMKYKEIFNQFKLAPKMKASLSNYFYEKVIYE</sequence>
<protein>
    <submittedName>
        <fullName evidence="1">Uncharacterized protein</fullName>
    </submittedName>
</protein>
<proteinExistence type="predicted"/>
<evidence type="ECO:0000313" key="2">
    <source>
        <dbReference type="Proteomes" id="UP000501692"/>
    </source>
</evidence>